<sequence length="492" mass="52585">MVRIPESKLMDGPAQAEMPQLPWHRTKIICTLGPATDQPGVLARLIGAGMMDVARFNLSHGDHASHARRIQQVRQLAQQAGRFIAVLMDLPGPKFRLGELSNGARELHLGADVILALEADPPDGLPVKHPALLQALRVGESVYLADGAIRLEVKIAGAERVVCQVLVSGTVTSGSGINVPESKRSVLIPTDDDRRHLVFALEQQAEWIGVSFVQSADDLIRVRTLLPPGQQPLLMAKIEKRQALVDLDAIMATSDGVMVARGDLGVETDLAEIPLVQKRIIALANAQARPVITATQMLESMVTQEQPTRAEVTDVANAMLDGTDGVMLSAETAIGRFPVAAAEILQRVLTATETEYAVRVARDRLRASESTPATNPISLVACQLAARLNAKAIIAPVRDIATALGIARFRPAAPLVVMADSEDLCRRLAVVWGVSPLLAVAEFEPQSCLYLASHWLCAQGLAQPGDPVVMLSTSGAAQGAADTLQVMRVDNS</sequence>
<comment type="catalytic activity">
    <reaction evidence="13">
        <text>pyruvate + ATP = phosphoenolpyruvate + ADP + H(+)</text>
        <dbReference type="Rhea" id="RHEA:18157"/>
        <dbReference type="ChEBI" id="CHEBI:15361"/>
        <dbReference type="ChEBI" id="CHEBI:15378"/>
        <dbReference type="ChEBI" id="CHEBI:30616"/>
        <dbReference type="ChEBI" id="CHEBI:58702"/>
        <dbReference type="ChEBI" id="CHEBI:456216"/>
        <dbReference type="EC" id="2.7.1.40"/>
    </reaction>
</comment>
<dbReference type="Pfam" id="PF00224">
    <property type="entry name" value="PK"/>
    <property type="match status" value="1"/>
</dbReference>
<keyword evidence="8" id="KW-0067">ATP-binding</keyword>
<dbReference type="InterPro" id="IPR015795">
    <property type="entry name" value="Pyrv_Knase_C"/>
</dbReference>
<evidence type="ECO:0000256" key="4">
    <source>
        <dbReference type="ARBA" id="ARBA00022679"/>
    </source>
</evidence>
<comment type="similarity">
    <text evidence="2 13">Belongs to the pyruvate kinase family.</text>
</comment>
<name>A0ABX5M3Z2_9PROT</name>
<dbReference type="EC" id="2.7.1.40" evidence="3 12"/>
<evidence type="ECO:0000256" key="12">
    <source>
        <dbReference type="NCBIfam" id="TIGR01064"/>
    </source>
</evidence>
<dbReference type="Gene3D" id="2.40.33.10">
    <property type="entry name" value="PK beta-barrel domain-like"/>
    <property type="match status" value="1"/>
</dbReference>
<keyword evidence="4 13" id="KW-0808">Transferase</keyword>
<evidence type="ECO:0000256" key="10">
    <source>
        <dbReference type="ARBA" id="ARBA00023152"/>
    </source>
</evidence>
<dbReference type="SUPFAM" id="SSF51621">
    <property type="entry name" value="Phosphoenolpyruvate/pyruvate domain"/>
    <property type="match status" value="1"/>
</dbReference>
<evidence type="ECO:0000259" key="15">
    <source>
        <dbReference type="Pfam" id="PF02887"/>
    </source>
</evidence>
<dbReference type="InterPro" id="IPR015813">
    <property type="entry name" value="Pyrv/PenolPyrv_kinase-like_dom"/>
</dbReference>
<dbReference type="SUPFAM" id="SSF50800">
    <property type="entry name" value="PK beta-barrel domain-like"/>
    <property type="match status" value="1"/>
</dbReference>
<reference evidence="16 17" key="1">
    <citation type="submission" date="2018-04" db="EMBL/GenBank/DDBJ databases">
        <title>Active sludge and wastewater microbial communities from Klosterneuburg, Austria.</title>
        <authorList>
            <person name="Wagner M."/>
        </authorList>
    </citation>
    <scope>NUCLEOTIDE SEQUENCE [LARGE SCALE GENOMIC DNA]</scope>
    <source>
        <strain evidence="16 17">Nm 57</strain>
    </source>
</reference>
<gene>
    <name evidence="16" type="ORF">C8R14_1692</name>
</gene>
<dbReference type="Gene3D" id="3.20.20.60">
    <property type="entry name" value="Phosphoenolpyruvate-binding domains"/>
    <property type="match status" value="1"/>
</dbReference>
<accession>A0ABX5M3Z2</accession>
<proteinExistence type="inferred from homology"/>
<dbReference type="NCBIfam" id="NF004491">
    <property type="entry name" value="PRK05826.1"/>
    <property type="match status" value="1"/>
</dbReference>
<dbReference type="RefSeq" id="WP_240142169.1">
    <property type="nucleotide sequence ID" value="NZ_FNNM01000009.1"/>
</dbReference>
<evidence type="ECO:0000256" key="6">
    <source>
        <dbReference type="ARBA" id="ARBA00022741"/>
    </source>
</evidence>
<evidence type="ECO:0000256" key="2">
    <source>
        <dbReference type="ARBA" id="ARBA00008663"/>
    </source>
</evidence>
<dbReference type="Proteomes" id="UP000247780">
    <property type="component" value="Unassembled WGS sequence"/>
</dbReference>
<dbReference type="InterPro" id="IPR015793">
    <property type="entry name" value="Pyrv_Knase_brl"/>
</dbReference>
<keyword evidence="9 13" id="KW-0460">Magnesium</keyword>
<keyword evidence="7 13" id="KW-0418">Kinase</keyword>
<keyword evidence="5" id="KW-0479">Metal-binding</keyword>
<evidence type="ECO:0000256" key="7">
    <source>
        <dbReference type="ARBA" id="ARBA00022777"/>
    </source>
</evidence>
<evidence type="ECO:0000256" key="9">
    <source>
        <dbReference type="ARBA" id="ARBA00022842"/>
    </source>
</evidence>
<evidence type="ECO:0000256" key="5">
    <source>
        <dbReference type="ARBA" id="ARBA00022723"/>
    </source>
</evidence>
<evidence type="ECO:0000256" key="11">
    <source>
        <dbReference type="ARBA" id="ARBA00023317"/>
    </source>
</evidence>
<dbReference type="InterPro" id="IPR040442">
    <property type="entry name" value="Pyrv_kinase-like_dom_sf"/>
</dbReference>
<dbReference type="NCBIfam" id="TIGR01064">
    <property type="entry name" value="pyruv_kin"/>
    <property type="match status" value="1"/>
</dbReference>
<dbReference type="EMBL" id="QICQ01000069">
    <property type="protein sequence ID" value="PXV72600.1"/>
    <property type="molecule type" value="Genomic_DNA"/>
</dbReference>
<keyword evidence="11 16" id="KW-0670">Pyruvate</keyword>
<evidence type="ECO:0000256" key="8">
    <source>
        <dbReference type="ARBA" id="ARBA00022840"/>
    </source>
</evidence>
<comment type="caution">
    <text evidence="16">The sequence shown here is derived from an EMBL/GenBank/DDBJ whole genome shotgun (WGS) entry which is preliminary data.</text>
</comment>
<feature type="domain" description="Pyruvate kinase C-terminal" evidence="15">
    <location>
        <begin position="377"/>
        <end position="487"/>
    </location>
</feature>
<dbReference type="SUPFAM" id="SSF52935">
    <property type="entry name" value="PK C-terminal domain-like"/>
    <property type="match status" value="1"/>
</dbReference>
<dbReference type="PANTHER" id="PTHR11817">
    <property type="entry name" value="PYRUVATE KINASE"/>
    <property type="match status" value="1"/>
</dbReference>
<keyword evidence="6" id="KW-0547">Nucleotide-binding</keyword>
<evidence type="ECO:0000313" key="16">
    <source>
        <dbReference type="EMBL" id="PXV72600.1"/>
    </source>
</evidence>
<feature type="domain" description="Pyruvate kinase barrel" evidence="14">
    <location>
        <begin position="24"/>
        <end position="341"/>
    </location>
</feature>
<evidence type="ECO:0000259" key="14">
    <source>
        <dbReference type="Pfam" id="PF00224"/>
    </source>
</evidence>
<dbReference type="Gene3D" id="3.40.1380.20">
    <property type="entry name" value="Pyruvate kinase, C-terminal domain"/>
    <property type="match status" value="1"/>
</dbReference>
<evidence type="ECO:0000313" key="17">
    <source>
        <dbReference type="Proteomes" id="UP000247780"/>
    </source>
</evidence>
<keyword evidence="10 13" id="KW-0324">Glycolysis</keyword>
<organism evidence="16 17">
    <name type="scientific">Nitrosomonas eutropha</name>
    <dbReference type="NCBI Taxonomy" id="916"/>
    <lineage>
        <taxon>Bacteria</taxon>
        <taxon>Pseudomonadati</taxon>
        <taxon>Pseudomonadota</taxon>
        <taxon>Betaproteobacteria</taxon>
        <taxon>Nitrosomonadales</taxon>
        <taxon>Nitrosomonadaceae</taxon>
        <taxon>Nitrosomonas</taxon>
    </lineage>
</organism>
<dbReference type="GO" id="GO:0016301">
    <property type="term" value="F:kinase activity"/>
    <property type="evidence" value="ECO:0007669"/>
    <property type="project" value="UniProtKB-KW"/>
</dbReference>
<dbReference type="InterPro" id="IPR011037">
    <property type="entry name" value="Pyrv_Knase-like_insert_dom_sf"/>
</dbReference>
<dbReference type="InterPro" id="IPR001697">
    <property type="entry name" value="Pyr_Knase"/>
</dbReference>
<dbReference type="InterPro" id="IPR015806">
    <property type="entry name" value="Pyrv_Knase_insert_dom_sf"/>
</dbReference>
<protein>
    <recommendedName>
        <fullName evidence="3 12">Pyruvate kinase</fullName>
        <ecNumber evidence="3 12">2.7.1.40</ecNumber>
    </recommendedName>
</protein>
<comment type="pathway">
    <text evidence="1 13">Carbohydrate degradation; glycolysis; pyruvate from D-glyceraldehyde 3-phosphate: step 5/5.</text>
</comment>
<evidence type="ECO:0000256" key="3">
    <source>
        <dbReference type="ARBA" id="ARBA00012142"/>
    </source>
</evidence>
<dbReference type="PRINTS" id="PR01050">
    <property type="entry name" value="PYRUVTKNASE"/>
</dbReference>
<keyword evidence="17" id="KW-1185">Reference proteome</keyword>
<evidence type="ECO:0000256" key="13">
    <source>
        <dbReference type="RuleBase" id="RU000504"/>
    </source>
</evidence>
<dbReference type="InterPro" id="IPR036918">
    <property type="entry name" value="Pyrv_Knase_C_sf"/>
</dbReference>
<evidence type="ECO:0000256" key="1">
    <source>
        <dbReference type="ARBA" id="ARBA00004997"/>
    </source>
</evidence>
<dbReference type="Pfam" id="PF02887">
    <property type="entry name" value="PK_C"/>
    <property type="match status" value="1"/>
</dbReference>